<protein>
    <recommendedName>
        <fullName evidence="4">Protein NO VEIN C-terminal domain-containing protein</fullName>
    </recommendedName>
</protein>
<name>A0A2V1DZT1_9PLEO</name>
<gene>
    <name evidence="2" type="ORF">DM02DRAFT_625719</name>
</gene>
<feature type="region of interest" description="Disordered" evidence="1">
    <location>
        <begin position="1"/>
        <end position="30"/>
    </location>
</feature>
<evidence type="ECO:0008006" key="4">
    <source>
        <dbReference type="Google" id="ProtNLM"/>
    </source>
</evidence>
<evidence type="ECO:0000313" key="2">
    <source>
        <dbReference type="EMBL" id="PVI03671.1"/>
    </source>
</evidence>
<dbReference type="EMBL" id="KZ805329">
    <property type="protein sequence ID" value="PVI03671.1"/>
    <property type="molecule type" value="Genomic_DNA"/>
</dbReference>
<reference evidence="2 3" key="1">
    <citation type="journal article" date="2018" name="Sci. Rep.">
        <title>Comparative genomics provides insights into the lifestyle and reveals functional heterogeneity of dark septate endophytic fungi.</title>
        <authorList>
            <person name="Knapp D.G."/>
            <person name="Nemeth J.B."/>
            <person name="Barry K."/>
            <person name="Hainaut M."/>
            <person name="Henrissat B."/>
            <person name="Johnson J."/>
            <person name="Kuo A."/>
            <person name="Lim J.H.P."/>
            <person name="Lipzen A."/>
            <person name="Nolan M."/>
            <person name="Ohm R.A."/>
            <person name="Tamas L."/>
            <person name="Grigoriev I.V."/>
            <person name="Spatafora J.W."/>
            <person name="Nagy L.G."/>
            <person name="Kovacs G.M."/>
        </authorList>
    </citation>
    <scope>NUCLEOTIDE SEQUENCE [LARGE SCALE GENOMIC DNA]</scope>
    <source>
        <strain evidence="2 3">DSE2036</strain>
    </source>
</reference>
<dbReference type="AlphaFoldDB" id="A0A2V1DZT1"/>
<keyword evidence="3" id="KW-1185">Reference proteome</keyword>
<accession>A0A2V1DZT1</accession>
<organism evidence="2 3">
    <name type="scientific">Periconia macrospinosa</name>
    <dbReference type="NCBI Taxonomy" id="97972"/>
    <lineage>
        <taxon>Eukaryota</taxon>
        <taxon>Fungi</taxon>
        <taxon>Dikarya</taxon>
        <taxon>Ascomycota</taxon>
        <taxon>Pezizomycotina</taxon>
        <taxon>Dothideomycetes</taxon>
        <taxon>Pleosporomycetidae</taxon>
        <taxon>Pleosporales</taxon>
        <taxon>Massarineae</taxon>
        <taxon>Periconiaceae</taxon>
        <taxon>Periconia</taxon>
    </lineage>
</organism>
<dbReference type="OrthoDB" id="1262810at2759"/>
<proteinExistence type="predicted"/>
<dbReference type="STRING" id="97972.A0A2V1DZT1"/>
<sequence>MDLDIPRVSWIEQPQVADPPAAETLPASEDKETVEVVVTSTRSADYRADILSEEASRVYRGSPDVSFPDLEDDPIATYGGRSPASKAYHRRIGALGELHTLECLNLPGFTRDENWQSTIRGEVRDQPECANLQNWNGVETADIVYTDRKSILTRWLARHCTGGLPLAMQQDRDFAALPIKYYLEVKTTPGAYETRFFLGGKQYKMMEDLAVPELGAPSFSTFDEVFVILRVYHVSTSNVATKIFVDPYRLRKSHLQFDFDTVNAMVRDHT</sequence>
<evidence type="ECO:0000256" key="1">
    <source>
        <dbReference type="SAM" id="MobiDB-lite"/>
    </source>
</evidence>
<dbReference type="Proteomes" id="UP000244855">
    <property type="component" value="Unassembled WGS sequence"/>
</dbReference>
<evidence type="ECO:0000313" key="3">
    <source>
        <dbReference type="Proteomes" id="UP000244855"/>
    </source>
</evidence>